<evidence type="ECO:0000313" key="3">
    <source>
        <dbReference type="Proteomes" id="UP000297318"/>
    </source>
</evidence>
<dbReference type="NCBIfam" id="TIGR03544">
    <property type="entry name" value="DivI1A_domain"/>
    <property type="match status" value="1"/>
</dbReference>
<gene>
    <name evidence="2" type="ORF">SERN_0121</name>
</gene>
<accession>A0A4Z1E428</accession>
<dbReference type="EMBL" id="RHPJ01000001">
    <property type="protein sequence ID" value="TGO05929.1"/>
    <property type="molecule type" value="Genomic_DNA"/>
</dbReference>
<feature type="compositionally biased region" description="Low complexity" evidence="1">
    <location>
        <begin position="34"/>
        <end position="61"/>
    </location>
</feature>
<name>A0A4Z1E428_9MICO</name>
<dbReference type="AlphaFoldDB" id="A0A4Z1E428"/>
<dbReference type="InterPro" id="IPR019933">
    <property type="entry name" value="DivIVA_domain"/>
</dbReference>
<sequence length="224" mass="23711">MTELFPRVSTTARGYDIEQVDAFFERARHDYEGSVSGEVTTGTTGRTALGAPPSTASATADADADADAHASEAATPAAGPLDAAAVRVAAFDLVRHGYSPAAVDSALDRLEAAFVAADRADFIAENGQSAWMTGVVERATTLYERLTRPPGERFAPPQHGRGYDAAQVDALLDRLVAYFDEGTPIQAGQVRSTTFDSAPRSRSYAEGPVDAYLDRVVDVLLAVE</sequence>
<dbReference type="InterPro" id="IPR019932">
    <property type="entry name" value="CHP03543"/>
</dbReference>
<dbReference type="RefSeq" id="WP_233251373.1">
    <property type="nucleotide sequence ID" value="NZ_RHPJ01000001.1"/>
</dbReference>
<protein>
    <recommendedName>
        <fullName evidence="4">DivIVA domain-containing protein</fullName>
    </recommendedName>
</protein>
<comment type="caution">
    <text evidence="2">The sequence shown here is derived from an EMBL/GenBank/DDBJ whole genome shotgun (WGS) entry which is preliminary data.</text>
</comment>
<feature type="region of interest" description="Disordered" evidence="1">
    <location>
        <begin position="34"/>
        <end position="76"/>
    </location>
</feature>
<keyword evidence="3" id="KW-1185">Reference proteome</keyword>
<dbReference type="Proteomes" id="UP000297318">
    <property type="component" value="Unassembled WGS sequence"/>
</dbReference>
<proteinExistence type="predicted"/>
<evidence type="ECO:0008006" key="4">
    <source>
        <dbReference type="Google" id="ProtNLM"/>
    </source>
</evidence>
<dbReference type="NCBIfam" id="TIGR03543">
    <property type="entry name" value="divI1A_rptt_fam"/>
    <property type="match status" value="1"/>
</dbReference>
<reference evidence="2 3" key="1">
    <citation type="submission" date="2018-11" db="EMBL/GenBank/DDBJ databases">
        <title>Complete genome sequencing of the Actinobacteria Serinibacter sp. K3-2.</title>
        <authorList>
            <person name="Rakitin A.L."/>
            <person name="Beletsky A.V."/>
            <person name="Mardanov A.V."/>
            <person name="Ravin N.V."/>
            <person name="Gromova A.S."/>
            <person name="Filippova S.N."/>
            <person name="Gal'Chenko V.F."/>
        </authorList>
    </citation>
    <scope>NUCLEOTIDE SEQUENCE [LARGE SCALE GENOMIC DNA]</scope>
    <source>
        <strain evidence="2 3">K3-2</strain>
    </source>
</reference>
<evidence type="ECO:0000313" key="2">
    <source>
        <dbReference type="EMBL" id="TGO05929.1"/>
    </source>
</evidence>
<organism evidence="2 3">
    <name type="scientific">Serinibacter arcticus</name>
    <dbReference type="NCBI Taxonomy" id="1655435"/>
    <lineage>
        <taxon>Bacteria</taxon>
        <taxon>Bacillati</taxon>
        <taxon>Actinomycetota</taxon>
        <taxon>Actinomycetes</taxon>
        <taxon>Micrococcales</taxon>
        <taxon>Beutenbergiaceae</taxon>
        <taxon>Serinibacter</taxon>
    </lineage>
</organism>
<evidence type="ECO:0000256" key="1">
    <source>
        <dbReference type="SAM" id="MobiDB-lite"/>
    </source>
</evidence>